<gene>
    <name evidence="1" type="ORF">PsPhLittlefix_gp95</name>
</gene>
<evidence type="ECO:0000313" key="2">
    <source>
        <dbReference type="Proteomes" id="UP000240903"/>
    </source>
</evidence>
<keyword evidence="2" id="KW-1185">Reference proteome</keyword>
<protein>
    <submittedName>
        <fullName evidence="1">Uncharacterized protein</fullName>
    </submittedName>
</protein>
<organism evidence="1 2">
    <name type="scientific">Pseudomonas phage Littlefix</name>
    <dbReference type="NCBI Taxonomy" id="2079289"/>
    <lineage>
        <taxon>Viruses</taxon>
        <taxon>Duplodnaviria</taxon>
        <taxon>Heunggongvirae</taxon>
        <taxon>Uroviricota</taxon>
        <taxon>Caudoviricetes</taxon>
        <taxon>Schitoviridae</taxon>
        <taxon>Littlefixvirus</taxon>
        <taxon>Littlefixvirus littlefix</taxon>
    </lineage>
</organism>
<sequence>MSQRYTNNTGLSLFAQVYLATDHYDHSNAGLSATSLLKPIKQVLLPHRVPESERVVDVSEMVGNRTGSSIHDGFEAAWKDDRLPETLKSLGYPPGVISKIRVNPTKDEVAKGDIIPVYMEQRLSKNVQGIKVTGKFDAVVNGEVEDLKNTSVWKYMSGKDAEYIMQGSIYRWLGPDIITKDWMNLTFHIKNWERSGAARFGPNYPPAQMLTKRLKLHSLEATEAYVQQRVSDLIRLRDVSEDLMPPCSDYDLWRKEPQWRYFKNPAKAYEPGARSTKNFDNAADAAIQLSKDGNVGVVMHRLGQVTACKFCSAAPVCQQRLALIASGDLIV</sequence>
<dbReference type="EMBL" id="MG775260">
    <property type="protein sequence ID" value="AUV61910.1"/>
    <property type="molecule type" value="Genomic_DNA"/>
</dbReference>
<dbReference type="Proteomes" id="UP000240903">
    <property type="component" value="Segment"/>
</dbReference>
<name>A0A2K9VHV4_9CAUD</name>
<evidence type="ECO:0000313" key="1">
    <source>
        <dbReference type="EMBL" id="AUV61910.1"/>
    </source>
</evidence>
<reference evidence="2" key="1">
    <citation type="submission" date="2018-01" db="EMBL/GenBank/DDBJ databases">
        <title>Pseudomonas phages infecting Pseudomonas sp. isolated from Prunus avium.</title>
        <authorList>
            <person name="Colberg O."/>
            <person name="Carstens A.B."/>
            <person name="Kot W."/>
            <person name="Hansen L.H."/>
        </authorList>
    </citation>
    <scope>NUCLEOTIDE SEQUENCE [LARGE SCALE GENOMIC DNA]</scope>
</reference>
<proteinExistence type="predicted"/>
<accession>A0A2K9VHV4</accession>